<protein>
    <submittedName>
        <fullName evidence="2">Uncharacterized protein</fullName>
    </submittedName>
</protein>
<dbReference type="Proteomes" id="UP000887159">
    <property type="component" value="Unassembled WGS sequence"/>
</dbReference>
<reference evidence="2" key="1">
    <citation type="submission" date="2020-08" db="EMBL/GenBank/DDBJ databases">
        <title>Multicomponent nature underlies the extraordinary mechanical properties of spider dragline silk.</title>
        <authorList>
            <person name="Kono N."/>
            <person name="Nakamura H."/>
            <person name="Mori M."/>
            <person name="Yoshida Y."/>
            <person name="Ohtoshi R."/>
            <person name="Malay A.D."/>
            <person name="Moran D.A.P."/>
            <person name="Tomita M."/>
            <person name="Numata K."/>
            <person name="Arakawa K."/>
        </authorList>
    </citation>
    <scope>NUCLEOTIDE SEQUENCE</scope>
</reference>
<accession>A0A8X6VZD3</accession>
<feature type="region of interest" description="Disordered" evidence="1">
    <location>
        <begin position="56"/>
        <end position="80"/>
    </location>
</feature>
<gene>
    <name evidence="2" type="ORF">TNCV_2483761</name>
</gene>
<keyword evidence="3" id="KW-1185">Reference proteome</keyword>
<proteinExistence type="predicted"/>
<evidence type="ECO:0000256" key="1">
    <source>
        <dbReference type="SAM" id="MobiDB-lite"/>
    </source>
</evidence>
<dbReference type="AlphaFoldDB" id="A0A8X6VZD3"/>
<evidence type="ECO:0000313" key="2">
    <source>
        <dbReference type="EMBL" id="GFY25255.1"/>
    </source>
</evidence>
<organism evidence="2 3">
    <name type="scientific">Trichonephila clavipes</name>
    <name type="common">Golden silk orbweaver</name>
    <name type="synonym">Nephila clavipes</name>
    <dbReference type="NCBI Taxonomy" id="2585209"/>
    <lineage>
        <taxon>Eukaryota</taxon>
        <taxon>Metazoa</taxon>
        <taxon>Ecdysozoa</taxon>
        <taxon>Arthropoda</taxon>
        <taxon>Chelicerata</taxon>
        <taxon>Arachnida</taxon>
        <taxon>Araneae</taxon>
        <taxon>Araneomorphae</taxon>
        <taxon>Entelegynae</taxon>
        <taxon>Araneoidea</taxon>
        <taxon>Nephilidae</taxon>
        <taxon>Trichonephila</taxon>
    </lineage>
</organism>
<sequence>MASLGDQFLPPANIGRVDEEMIPPELAIPGSPRIKENEGELRTKEFRISNHTVEIEPASSPKLGEELPKANCEPLGISNV</sequence>
<name>A0A8X6VZD3_TRICX</name>
<comment type="caution">
    <text evidence="2">The sequence shown here is derived from an EMBL/GenBank/DDBJ whole genome shotgun (WGS) entry which is preliminary data.</text>
</comment>
<dbReference type="EMBL" id="BMAU01021371">
    <property type="protein sequence ID" value="GFY25255.1"/>
    <property type="molecule type" value="Genomic_DNA"/>
</dbReference>
<evidence type="ECO:0000313" key="3">
    <source>
        <dbReference type="Proteomes" id="UP000887159"/>
    </source>
</evidence>